<protein>
    <submittedName>
        <fullName evidence="1">Uncharacterized protein</fullName>
    </submittedName>
</protein>
<dbReference type="Proteomes" id="UP000235388">
    <property type="component" value="Unassembled WGS sequence"/>
</dbReference>
<keyword evidence="2" id="KW-1185">Reference proteome</keyword>
<gene>
    <name evidence="1" type="ORF">PCANC_20216</name>
</gene>
<dbReference type="EMBL" id="PGCJ01000323">
    <property type="protein sequence ID" value="PLW32404.1"/>
    <property type="molecule type" value="Genomic_DNA"/>
</dbReference>
<evidence type="ECO:0000313" key="1">
    <source>
        <dbReference type="EMBL" id="PLW32404.1"/>
    </source>
</evidence>
<name>A0A2N5U3S8_9BASI</name>
<dbReference type="OrthoDB" id="2507437at2759"/>
<comment type="caution">
    <text evidence="1">The sequence shown here is derived from an EMBL/GenBank/DDBJ whole genome shotgun (WGS) entry which is preliminary data.</text>
</comment>
<accession>A0A2N5U3S8</accession>
<proteinExistence type="predicted"/>
<organism evidence="1 2">
    <name type="scientific">Puccinia coronata f. sp. avenae</name>
    <dbReference type="NCBI Taxonomy" id="200324"/>
    <lineage>
        <taxon>Eukaryota</taxon>
        <taxon>Fungi</taxon>
        <taxon>Dikarya</taxon>
        <taxon>Basidiomycota</taxon>
        <taxon>Pucciniomycotina</taxon>
        <taxon>Pucciniomycetes</taxon>
        <taxon>Pucciniales</taxon>
        <taxon>Pucciniaceae</taxon>
        <taxon>Puccinia</taxon>
    </lineage>
</organism>
<sequence length="346" mass="38453">MSTLTPKHAAFDQILSPLLPGSMVPLSNSLAKSKPATQRWKTNSNTFTSSALSAMMEALAKARTALPFLFMEEFKVLKGTGSLKTSIPITAFFSKRPAAELSNPAAPKVQIKESTSKAEISEMEKQQLQDTVVQEATWEICRHNGCRSIHSTNEYANGETLKYVRKSFMAGDPFQEKQRKFKQVNLLATHLERAAKKDNKTFQRAFASQAEAGKFDDLKAFKGLVMAVAVRNKREKDGKELTGVRFLPQFDEFMGTLAALSPRGAQLFWKTFAGRTLRSQRDLCAKNSSQLADGISLVNFEQISSILKELTQQEKLARMAASELILDAAIQFKLGRRATESIADQF</sequence>
<dbReference type="AlphaFoldDB" id="A0A2N5U3S8"/>
<reference evidence="1 2" key="1">
    <citation type="submission" date="2017-11" db="EMBL/GenBank/DDBJ databases">
        <title>De novo assembly and phasing of dikaryotic genomes from two isolates of Puccinia coronata f. sp. avenae, the causal agent of oat crown rust.</title>
        <authorList>
            <person name="Miller M.E."/>
            <person name="Zhang Y."/>
            <person name="Omidvar V."/>
            <person name="Sperschneider J."/>
            <person name="Schwessinger B."/>
            <person name="Raley C."/>
            <person name="Palmer J.M."/>
            <person name="Garnica D."/>
            <person name="Upadhyaya N."/>
            <person name="Rathjen J."/>
            <person name="Taylor J.M."/>
            <person name="Park R.F."/>
            <person name="Dodds P.N."/>
            <person name="Hirsch C.D."/>
            <person name="Kianian S.F."/>
            <person name="Figueroa M."/>
        </authorList>
    </citation>
    <scope>NUCLEOTIDE SEQUENCE [LARGE SCALE GENOMIC DNA]</scope>
    <source>
        <strain evidence="1">12NC29</strain>
    </source>
</reference>
<evidence type="ECO:0000313" key="2">
    <source>
        <dbReference type="Proteomes" id="UP000235388"/>
    </source>
</evidence>